<dbReference type="Gene3D" id="3.90.1580.10">
    <property type="entry name" value="paralog of FGE (formylglycine-generating enzyme)"/>
    <property type="match status" value="1"/>
</dbReference>
<protein>
    <recommendedName>
        <fullName evidence="1">Sulfatase-modifying factor enzyme-like domain-containing protein</fullName>
    </recommendedName>
</protein>
<organism evidence="2 3">
    <name type="scientific">Sorangium cellulosum (strain So ce56)</name>
    <name type="common">Polyangium cellulosum (strain So ce56)</name>
    <dbReference type="NCBI Taxonomy" id="448385"/>
    <lineage>
        <taxon>Bacteria</taxon>
        <taxon>Pseudomonadati</taxon>
        <taxon>Myxococcota</taxon>
        <taxon>Polyangia</taxon>
        <taxon>Polyangiales</taxon>
        <taxon>Polyangiaceae</taxon>
        <taxon>Sorangium</taxon>
    </lineage>
</organism>
<evidence type="ECO:0000313" key="2">
    <source>
        <dbReference type="EMBL" id="CAN96043.1"/>
    </source>
</evidence>
<sequence>MGALRIRSGEARDRRRGAGWLAVAMATLGPGCEQRVRSFVDGDGGAGTAGGGAGGGSGTAVGGGGAGGGGAGSSATGGGATGGGATGGGATGGEATGGSATGGGATGGGEAGGAAAGGGDTGGGGGTPVECSPDEARCAGDLIEVCGSDGRWGLAGCAGWCGAGRCILPPSCRLGETGAGETCGPERNQPCCASPRVPGGRYDRSNDAASPAEVSDLRLDRYEVTVGRFRKFVEAYPASRPAAGAGAHPAILRSGWDAAWDSRLPASQAALRDDLKCNPGLHSWTDDAGGNELKPISCVSWFVAFAFCAWDGGRLPTEAEWDYASAGGSEQRAYPWGNAFPNSTYAVFDMTGSAVVGSKSPRGDGRWGQADLAGNVWEWTLDFEGTYPQPCRDCANVERGSARVIRGGSWWQPRPEDLSARLRTGWDPTDVTDALGVRCARKL</sequence>
<evidence type="ECO:0000259" key="1">
    <source>
        <dbReference type="Pfam" id="PF03781"/>
    </source>
</evidence>
<reference evidence="2 3" key="1">
    <citation type="journal article" date="2007" name="Nat. Biotechnol.">
        <title>Complete genome sequence of the myxobacterium Sorangium cellulosum.</title>
        <authorList>
            <person name="Schneiker S."/>
            <person name="Perlova O."/>
            <person name="Kaiser O."/>
            <person name="Gerth K."/>
            <person name="Alici A."/>
            <person name="Altmeyer M.O."/>
            <person name="Bartels D."/>
            <person name="Bekel T."/>
            <person name="Beyer S."/>
            <person name="Bode E."/>
            <person name="Bode H.B."/>
            <person name="Bolten C.J."/>
            <person name="Choudhuri J.V."/>
            <person name="Doss S."/>
            <person name="Elnakady Y.A."/>
            <person name="Frank B."/>
            <person name="Gaigalat L."/>
            <person name="Goesmann A."/>
            <person name="Groeger C."/>
            <person name="Gross F."/>
            <person name="Jelsbak L."/>
            <person name="Jelsbak L."/>
            <person name="Kalinowski J."/>
            <person name="Kegler C."/>
            <person name="Knauber T."/>
            <person name="Konietzny S."/>
            <person name="Kopp M."/>
            <person name="Krause L."/>
            <person name="Krug D."/>
            <person name="Linke B."/>
            <person name="Mahmud T."/>
            <person name="Martinez-Arias R."/>
            <person name="McHardy A.C."/>
            <person name="Merai M."/>
            <person name="Meyer F."/>
            <person name="Mormann S."/>
            <person name="Munoz-Dorado J."/>
            <person name="Perez J."/>
            <person name="Pradella S."/>
            <person name="Rachid S."/>
            <person name="Raddatz G."/>
            <person name="Rosenau F."/>
            <person name="Rueckert C."/>
            <person name="Sasse F."/>
            <person name="Scharfe M."/>
            <person name="Schuster S.C."/>
            <person name="Suen G."/>
            <person name="Treuner-Lange A."/>
            <person name="Velicer G.J."/>
            <person name="Vorholter F.-J."/>
            <person name="Weissman K.J."/>
            <person name="Welch R.D."/>
            <person name="Wenzel S.C."/>
            <person name="Whitworth D.E."/>
            <person name="Wilhelm S."/>
            <person name="Wittmann C."/>
            <person name="Bloecker H."/>
            <person name="Puehler A."/>
            <person name="Mueller R."/>
        </authorList>
    </citation>
    <scope>NUCLEOTIDE SEQUENCE [LARGE SCALE GENOMIC DNA]</scope>
    <source>
        <strain evidence="3">So ce56</strain>
    </source>
</reference>
<dbReference type="HOGENOM" id="CLU_040926_0_0_7"/>
<keyword evidence="3" id="KW-1185">Reference proteome</keyword>
<dbReference type="eggNOG" id="COG1262">
    <property type="taxonomic scope" value="Bacteria"/>
</dbReference>
<dbReference type="PANTHER" id="PTHR23150">
    <property type="entry name" value="SULFATASE MODIFYING FACTOR 1, 2"/>
    <property type="match status" value="1"/>
</dbReference>
<dbReference type="STRING" id="448385.sce5880"/>
<dbReference type="InterPro" id="IPR042095">
    <property type="entry name" value="SUMF_sf"/>
</dbReference>
<gene>
    <name evidence="2" type="ordered locus">sce5880</name>
</gene>
<dbReference type="PANTHER" id="PTHR23150:SF19">
    <property type="entry name" value="FORMYLGLYCINE-GENERATING ENZYME"/>
    <property type="match status" value="1"/>
</dbReference>
<dbReference type="KEGG" id="scl:sce5880"/>
<dbReference type="EMBL" id="AM746676">
    <property type="protein sequence ID" value="CAN96043.1"/>
    <property type="molecule type" value="Genomic_DNA"/>
</dbReference>
<feature type="domain" description="Sulfatase-modifying factor enzyme-like" evidence="1">
    <location>
        <begin position="206"/>
        <end position="441"/>
    </location>
</feature>
<dbReference type="Proteomes" id="UP000002139">
    <property type="component" value="Chromosome"/>
</dbReference>
<proteinExistence type="predicted"/>
<dbReference type="InterPro" id="IPR005532">
    <property type="entry name" value="SUMF_dom"/>
</dbReference>
<dbReference type="InterPro" id="IPR051043">
    <property type="entry name" value="Sulfatase_Mod_Factor_Kinase"/>
</dbReference>
<accession>A9GBH0</accession>
<dbReference type="AlphaFoldDB" id="A9GBH0"/>
<dbReference type="SUPFAM" id="SSF56436">
    <property type="entry name" value="C-type lectin-like"/>
    <property type="match status" value="1"/>
</dbReference>
<name>A9GBH0_SORC5</name>
<dbReference type="Pfam" id="PF03781">
    <property type="entry name" value="FGE-sulfatase"/>
    <property type="match status" value="1"/>
</dbReference>
<dbReference type="InterPro" id="IPR016187">
    <property type="entry name" value="CTDL_fold"/>
</dbReference>
<evidence type="ECO:0000313" key="3">
    <source>
        <dbReference type="Proteomes" id="UP000002139"/>
    </source>
</evidence>
<dbReference type="GO" id="GO:0120147">
    <property type="term" value="F:formylglycine-generating oxidase activity"/>
    <property type="evidence" value="ECO:0007669"/>
    <property type="project" value="TreeGrafter"/>
</dbReference>